<keyword evidence="7" id="KW-0175">Coiled coil</keyword>
<protein>
    <recommendedName>
        <fullName evidence="5">Exodeoxyribonuclease 7 large subunit</fullName>
        <ecNumber evidence="5">3.1.11.6</ecNumber>
    </recommendedName>
    <alternativeName>
        <fullName evidence="5">Exodeoxyribonuclease VII large subunit</fullName>
        <shortName evidence="5">Exonuclease VII large subunit</shortName>
    </alternativeName>
</protein>
<evidence type="ECO:0000256" key="3">
    <source>
        <dbReference type="ARBA" id="ARBA00022801"/>
    </source>
</evidence>
<gene>
    <name evidence="5" type="primary">xseA</name>
    <name evidence="10" type="ORF">HNI00_06245</name>
</gene>
<dbReference type="KEGG" id="tog:HNI00_06245"/>
<accession>A0AA97BRL3</accession>
<dbReference type="GO" id="GO:0008855">
    <property type="term" value="F:exodeoxyribonuclease VII activity"/>
    <property type="evidence" value="ECO:0007669"/>
    <property type="project" value="UniProtKB-UniRule"/>
</dbReference>
<evidence type="ECO:0000256" key="4">
    <source>
        <dbReference type="ARBA" id="ARBA00022839"/>
    </source>
</evidence>
<dbReference type="Pfam" id="PF13742">
    <property type="entry name" value="tRNA_anti_2"/>
    <property type="match status" value="1"/>
</dbReference>
<dbReference type="GO" id="GO:0009318">
    <property type="term" value="C:exodeoxyribonuclease VII complex"/>
    <property type="evidence" value="ECO:0007669"/>
    <property type="project" value="UniProtKB-UniRule"/>
</dbReference>
<comment type="function">
    <text evidence="5">Bidirectionally degrades single-stranded DNA into large acid-insoluble oligonucleotides, which are then degraded further into small acid-soluble oligonucleotides.</text>
</comment>
<feature type="domain" description="Exonuclease VII large subunit C-terminal" evidence="8">
    <location>
        <begin position="132"/>
        <end position="348"/>
    </location>
</feature>
<evidence type="ECO:0000256" key="7">
    <source>
        <dbReference type="SAM" id="Coils"/>
    </source>
</evidence>
<dbReference type="InterPro" id="IPR003753">
    <property type="entry name" value="Exonuc_VII_L"/>
</dbReference>
<dbReference type="EC" id="3.1.11.6" evidence="5"/>
<dbReference type="HAMAP" id="MF_00378">
    <property type="entry name" value="Exonuc_7_L"/>
    <property type="match status" value="1"/>
</dbReference>
<comment type="subunit">
    <text evidence="5">Heterooligomer composed of large and small subunits.</text>
</comment>
<dbReference type="GO" id="GO:0006308">
    <property type="term" value="P:DNA catabolic process"/>
    <property type="evidence" value="ECO:0007669"/>
    <property type="project" value="UniProtKB-UniRule"/>
</dbReference>
<organism evidence="10">
    <name type="scientific">Thermoleptolyngbya oregonensis NK1-22</name>
    <dbReference type="NCBI Taxonomy" id="2547457"/>
    <lineage>
        <taxon>Bacteria</taxon>
        <taxon>Bacillati</taxon>
        <taxon>Cyanobacteriota</taxon>
        <taxon>Cyanophyceae</taxon>
        <taxon>Oculatellales</taxon>
        <taxon>Oculatellaceae</taxon>
        <taxon>Thermoleptolyngbya</taxon>
    </lineage>
</organism>
<keyword evidence="3 5" id="KW-0378">Hydrolase</keyword>
<comment type="similarity">
    <text evidence="5 6">Belongs to the XseA family.</text>
</comment>
<keyword evidence="2 5" id="KW-0540">Nuclease</keyword>
<keyword evidence="1 5" id="KW-0963">Cytoplasm</keyword>
<dbReference type="InterPro" id="IPR025824">
    <property type="entry name" value="OB-fold_nuc-bd_dom"/>
</dbReference>
<dbReference type="EMBL" id="CP053540">
    <property type="protein sequence ID" value="WOB45658.1"/>
    <property type="molecule type" value="Genomic_DNA"/>
</dbReference>
<dbReference type="AlphaFoldDB" id="A0AA97BRL3"/>
<dbReference type="GO" id="GO:0003676">
    <property type="term" value="F:nucleic acid binding"/>
    <property type="evidence" value="ECO:0007669"/>
    <property type="project" value="InterPro"/>
</dbReference>
<dbReference type="NCBIfam" id="TIGR00237">
    <property type="entry name" value="xseA"/>
    <property type="match status" value="1"/>
</dbReference>
<evidence type="ECO:0000256" key="1">
    <source>
        <dbReference type="ARBA" id="ARBA00022490"/>
    </source>
</evidence>
<dbReference type="PANTHER" id="PTHR30008">
    <property type="entry name" value="EXODEOXYRIBONUCLEASE 7 LARGE SUBUNIT"/>
    <property type="match status" value="1"/>
</dbReference>
<dbReference type="CDD" id="cd04489">
    <property type="entry name" value="ExoVII_LU_OBF"/>
    <property type="match status" value="1"/>
</dbReference>
<evidence type="ECO:0000256" key="6">
    <source>
        <dbReference type="RuleBase" id="RU004355"/>
    </source>
</evidence>
<keyword evidence="4 5" id="KW-0269">Exonuclease</keyword>
<evidence type="ECO:0000259" key="9">
    <source>
        <dbReference type="Pfam" id="PF13742"/>
    </source>
</evidence>
<sequence>MVSSSLRYPNTALSVGGLTHYIQSLLEDDEQLQQVWVTGEVSSVNPHRSGLFLTLQDPDEQAAINAVVWNSQLDRLAVMPARGEQVIVLGQIKVYPARGSYQLTIWQVLPAGEGLRSLRHRQLRNRLEAEGLFDPDRKRPLPPHPRVVAVVTSPQAAAWGDIQRTLSHRYAGLRVLLSPAMVQGELAPSSIAQAIRRVEQDGRADVLILSRGGGAAEDLDCFNDERVVRAVAECSIPVITGIGHQRDESLADLAADLCAHTPTAAAEAAVPILDDLVGEHQQRCLALYRVAAERVEQEQRHVARLRDRLSRLRLDRQVQQRIQVVASLRQRLIRSTQQRLQQAQQHTLYLRQTLQTLDPALVLRRGYAVVRQENGAIARSAETLHPGDRLTITLAQGELVAEVKAVFPKTAPEPPIS</sequence>
<feature type="domain" description="OB-fold nucleic acid binding" evidence="9">
    <location>
        <begin position="13"/>
        <end position="108"/>
    </location>
</feature>
<proteinExistence type="inferred from homology"/>
<evidence type="ECO:0000256" key="2">
    <source>
        <dbReference type="ARBA" id="ARBA00022722"/>
    </source>
</evidence>
<reference evidence="10" key="1">
    <citation type="submission" date="2020-05" db="EMBL/GenBank/DDBJ databases">
        <authorList>
            <person name="Zhu T."/>
            <person name="Keshari N."/>
            <person name="Lu X."/>
        </authorList>
    </citation>
    <scope>NUCLEOTIDE SEQUENCE</scope>
    <source>
        <strain evidence="10">NK1-22</strain>
    </source>
</reference>
<name>A0AA97BRL3_9CYAN</name>
<evidence type="ECO:0000313" key="10">
    <source>
        <dbReference type="EMBL" id="WOB45658.1"/>
    </source>
</evidence>
<feature type="coiled-coil region" evidence="7">
    <location>
        <begin position="288"/>
        <end position="315"/>
    </location>
</feature>
<evidence type="ECO:0000256" key="5">
    <source>
        <dbReference type="HAMAP-Rule" id="MF_00378"/>
    </source>
</evidence>
<dbReference type="GO" id="GO:0005737">
    <property type="term" value="C:cytoplasm"/>
    <property type="evidence" value="ECO:0007669"/>
    <property type="project" value="UniProtKB-SubCell"/>
</dbReference>
<dbReference type="InterPro" id="IPR020579">
    <property type="entry name" value="Exonuc_VII_lsu_C"/>
</dbReference>
<comment type="catalytic activity">
    <reaction evidence="5 6">
        <text>Exonucleolytic cleavage in either 5'- to 3'- or 3'- to 5'-direction to yield nucleoside 5'-phosphates.</text>
        <dbReference type="EC" id="3.1.11.6"/>
    </reaction>
</comment>
<dbReference type="PANTHER" id="PTHR30008:SF0">
    <property type="entry name" value="EXODEOXYRIBONUCLEASE 7 LARGE SUBUNIT"/>
    <property type="match status" value="1"/>
</dbReference>
<dbReference type="Pfam" id="PF02601">
    <property type="entry name" value="Exonuc_VII_L"/>
    <property type="match status" value="1"/>
</dbReference>
<evidence type="ECO:0000259" key="8">
    <source>
        <dbReference type="Pfam" id="PF02601"/>
    </source>
</evidence>
<comment type="subcellular location">
    <subcellularLocation>
        <location evidence="5 6">Cytoplasm</location>
    </subcellularLocation>
</comment>